<dbReference type="InterPro" id="IPR039420">
    <property type="entry name" value="WalR-like"/>
</dbReference>
<dbReference type="GO" id="GO:0000160">
    <property type="term" value="P:phosphorelay signal transduction system"/>
    <property type="evidence" value="ECO:0007669"/>
    <property type="project" value="InterPro"/>
</dbReference>
<keyword evidence="2" id="KW-0238">DNA-binding</keyword>
<dbReference type="PANTHER" id="PTHR43214">
    <property type="entry name" value="TWO-COMPONENT RESPONSE REGULATOR"/>
    <property type="match status" value="1"/>
</dbReference>
<dbReference type="EMBL" id="CP159289">
    <property type="protein sequence ID" value="XCH23371.1"/>
    <property type="molecule type" value="Genomic_DNA"/>
</dbReference>
<proteinExistence type="predicted"/>
<feature type="domain" description="HTH luxR-type" evidence="5">
    <location>
        <begin position="144"/>
        <end position="209"/>
    </location>
</feature>
<keyword evidence="4" id="KW-0597">Phosphoprotein</keyword>
<evidence type="ECO:0000256" key="1">
    <source>
        <dbReference type="ARBA" id="ARBA00023015"/>
    </source>
</evidence>
<dbReference type="Gene3D" id="3.40.50.2300">
    <property type="match status" value="1"/>
</dbReference>
<gene>
    <name evidence="7" type="ORF">ABV298_24065</name>
</gene>
<dbReference type="GO" id="GO:0006355">
    <property type="term" value="P:regulation of DNA-templated transcription"/>
    <property type="evidence" value="ECO:0007669"/>
    <property type="project" value="InterPro"/>
</dbReference>
<feature type="domain" description="Response regulatory" evidence="6">
    <location>
        <begin position="3"/>
        <end position="119"/>
    </location>
</feature>
<dbReference type="InterPro" id="IPR011006">
    <property type="entry name" value="CheY-like_superfamily"/>
</dbReference>
<dbReference type="Pfam" id="PF00196">
    <property type="entry name" value="GerE"/>
    <property type="match status" value="1"/>
</dbReference>
<protein>
    <submittedName>
        <fullName evidence="7">Response regulator transcription factor</fullName>
    </submittedName>
</protein>
<dbReference type="SUPFAM" id="SSF46894">
    <property type="entry name" value="C-terminal effector domain of the bipartite response regulators"/>
    <property type="match status" value="1"/>
</dbReference>
<dbReference type="PROSITE" id="PS50110">
    <property type="entry name" value="RESPONSE_REGULATORY"/>
    <property type="match status" value="1"/>
</dbReference>
<dbReference type="Gene3D" id="1.10.10.10">
    <property type="entry name" value="Winged helix-like DNA-binding domain superfamily/Winged helix DNA-binding domain"/>
    <property type="match status" value="1"/>
</dbReference>
<dbReference type="RefSeq" id="WP_353718697.1">
    <property type="nucleotide sequence ID" value="NZ_CP159289.1"/>
</dbReference>
<keyword evidence="3" id="KW-0804">Transcription</keyword>
<reference evidence="7" key="1">
    <citation type="submission" date="2024-06" db="EMBL/GenBank/DDBJ databases">
        <title>Sequencing and assembly of the genome of Dyadobacter sp. strain 676, a symbiont of Cyamopsis tetragonoloba.</title>
        <authorList>
            <person name="Guro P."/>
            <person name="Sazanova A."/>
            <person name="Kuznetsova I."/>
            <person name="Belimov A."/>
            <person name="Safronova V."/>
        </authorList>
    </citation>
    <scope>NUCLEOTIDE SEQUENCE</scope>
    <source>
        <strain evidence="7">676</strain>
    </source>
</reference>
<dbReference type="PROSITE" id="PS50043">
    <property type="entry name" value="HTH_LUXR_2"/>
    <property type="match status" value="1"/>
</dbReference>
<feature type="modified residue" description="4-aspartylphosphate" evidence="4">
    <location>
        <position position="54"/>
    </location>
</feature>
<dbReference type="SMART" id="SM00448">
    <property type="entry name" value="REC"/>
    <property type="match status" value="1"/>
</dbReference>
<dbReference type="InterPro" id="IPR016032">
    <property type="entry name" value="Sig_transdc_resp-reg_C-effctor"/>
</dbReference>
<dbReference type="SUPFAM" id="SSF52172">
    <property type="entry name" value="CheY-like"/>
    <property type="match status" value="1"/>
</dbReference>
<organism evidence="7">
    <name type="scientific">Dyadobacter sp. 676</name>
    <dbReference type="NCBI Taxonomy" id="3088362"/>
    <lineage>
        <taxon>Bacteria</taxon>
        <taxon>Pseudomonadati</taxon>
        <taxon>Bacteroidota</taxon>
        <taxon>Cytophagia</taxon>
        <taxon>Cytophagales</taxon>
        <taxon>Spirosomataceae</taxon>
        <taxon>Dyadobacter</taxon>
    </lineage>
</organism>
<dbReference type="InterPro" id="IPR001789">
    <property type="entry name" value="Sig_transdc_resp-reg_receiver"/>
</dbReference>
<dbReference type="GO" id="GO:0003677">
    <property type="term" value="F:DNA binding"/>
    <property type="evidence" value="ECO:0007669"/>
    <property type="project" value="UniProtKB-KW"/>
</dbReference>
<dbReference type="InterPro" id="IPR000792">
    <property type="entry name" value="Tscrpt_reg_LuxR_C"/>
</dbReference>
<evidence type="ECO:0000259" key="6">
    <source>
        <dbReference type="PROSITE" id="PS50110"/>
    </source>
</evidence>
<evidence type="ECO:0000256" key="2">
    <source>
        <dbReference type="ARBA" id="ARBA00023125"/>
    </source>
</evidence>
<dbReference type="PANTHER" id="PTHR43214:SF41">
    <property type="entry name" value="NITRATE_NITRITE RESPONSE REGULATOR PROTEIN NARP"/>
    <property type="match status" value="1"/>
</dbReference>
<dbReference type="Pfam" id="PF00072">
    <property type="entry name" value="Response_reg"/>
    <property type="match status" value="1"/>
</dbReference>
<name>A0AAU8FIK3_9BACT</name>
<evidence type="ECO:0000259" key="5">
    <source>
        <dbReference type="PROSITE" id="PS50043"/>
    </source>
</evidence>
<dbReference type="SMART" id="SM00421">
    <property type="entry name" value="HTH_LUXR"/>
    <property type="match status" value="1"/>
</dbReference>
<dbReference type="PRINTS" id="PR00038">
    <property type="entry name" value="HTHLUXR"/>
</dbReference>
<accession>A0AAU8FIK3</accession>
<dbReference type="AlphaFoldDB" id="A0AAU8FIK3"/>
<evidence type="ECO:0000313" key="7">
    <source>
        <dbReference type="EMBL" id="XCH23371.1"/>
    </source>
</evidence>
<evidence type="ECO:0000256" key="4">
    <source>
        <dbReference type="PROSITE-ProRule" id="PRU00169"/>
    </source>
</evidence>
<dbReference type="CDD" id="cd06170">
    <property type="entry name" value="LuxR_C_like"/>
    <property type="match status" value="1"/>
</dbReference>
<dbReference type="InterPro" id="IPR036388">
    <property type="entry name" value="WH-like_DNA-bd_sf"/>
</dbReference>
<keyword evidence="1" id="KW-0805">Transcription regulation</keyword>
<sequence>MANILIVDDHPMVCFGMGAMVESVVEDAALYFAHSFEQAIGHQRRRQMELIILDLGLPGGLGVEMISHFTNIQPDVKILVCTARDELFNAPIYMQSGASGFLHKHSPEEETKKAITTVLNGKKYVSQQVQKVMVANLVTGKPLPVDPMRALSPREKQVLALLLKGKWLKEIAEELNVAIPTVGTQKASIFQKLNVSNMVELTRKMDAYYEGDSINFH</sequence>
<evidence type="ECO:0000256" key="3">
    <source>
        <dbReference type="ARBA" id="ARBA00023163"/>
    </source>
</evidence>